<protein>
    <submittedName>
        <fullName evidence="1">Uncharacterized protein</fullName>
    </submittedName>
</protein>
<accession>A0AAX6HIX8</accession>
<sequence length="70" mass="7918">MMARTSSTTVFVSHGGSSFLKELARRSKRHHSLPRVSTRIKGALGLQEWHSSRAGGTDFKNYDNRCELLR</sequence>
<name>A0AAX6HIX8_IRIPA</name>
<dbReference type="EMBL" id="JANAVB010009198">
    <property type="protein sequence ID" value="KAJ6840813.1"/>
    <property type="molecule type" value="Genomic_DNA"/>
</dbReference>
<evidence type="ECO:0000313" key="1">
    <source>
        <dbReference type="EMBL" id="KAJ6840813.1"/>
    </source>
</evidence>
<gene>
    <name evidence="1" type="ORF">M6B38_118790</name>
</gene>
<proteinExistence type="predicted"/>
<dbReference type="AlphaFoldDB" id="A0AAX6HIX8"/>
<keyword evidence="2" id="KW-1185">Reference proteome</keyword>
<dbReference type="Proteomes" id="UP001140949">
    <property type="component" value="Unassembled WGS sequence"/>
</dbReference>
<reference evidence="1" key="2">
    <citation type="submission" date="2023-04" db="EMBL/GenBank/DDBJ databases">
        <authorList>
            <person name="Bruccoleri R.E."/>
            <person name="Oakeley E.J."/>
            <person name="Faust A.-M."/>
            <person name="Dessus-Babus S."/>
            <person name="Altorfer M."/>
            <person name="Burckhardt D."/>
            <person name="Oertli M."/>
            <person name="Naumann U."/>
            <person name="Petersen F."/>
            <person name="Wong J."/>
        </authorList>
    </citation>
    <scope>NUCLEOTIDE SEQUENCE</scope>
    <source>
        <strain evidence="1">GSM-AAB239-AS_SAM_17_03QT</strain>
        <tissue evidence="1">Leaf</tissue>
    </source>
</reference>
<organism evidence="1 2">
    <name type="scientific">Iris pallida</name>
    <name type="common">Sweet iris</name>
    <dbReference type="NCBI Taxonomy" id="29817"/>
    <lineage>
        <taxon>Eukaryota</taxon>
        <taxon>Viridiplantae</taxon>
        <taxon>Streptophyta</taxon>
        <taxon>Embryophyta</taxon>
        <taxon>Tracheophyta</taxon>
        <taxon>Spermatophyta</taxon>
        <taxon>Magnoliopsida</taxon>
        <taxon>Liliopsida</taxon>
        <taxon>Asparagales</taxon>
        <taxon>Iridaceae</taxon>
        <taxon>Iridoideae</taxon>
        <taxon>Irideae</taxon>
        <taxon>Iris</taxon>
    </lineage>
</organism>
<evidence type="ECO:0000313" key="2">
    <source>
        <dbReference type="Proteomes" id="UP001140949"/>
    </source>
</evidence>
<reference evidence="1" key="1">
    <citation type="journal article" date="2023" name="GigaByte">
        <title>Genome assembly of the bearded iris, Iris pallida Lam.</title>
        <authorList>
            <person name="Bruccoleri R.E."/>
            <person name="Oakeley E.J."/>
            <person name="Faust A.M.E."/>
            <person name="Altorfer M."/>
            <person name="Dessus-Babus S."/>
            <person name="Burckhardt D."/>
            <person name="Oertli M."/>
            <person name="Naumann U."/>
            <person name="Petersen F."/>
            <person name="Wong J."/>
        </authorList>
    </citation>
    <scope>NUCLEOTIDE SEQUENCE</scope>
    <source>
        <strain evidence="1">GSM-AAB239-AS_SAM_17_03QT</strain>
    </source>
</reference>
<comment type="caution">
    <text evidence="1">The sequence shown here is derived from an EMBL/GenBank/DDBJ whole genome shotgun (WGS) entry which is preliminary data.</text>
</comment>